<evidence type="ECO:0000313" key="4">
    <source>
        <dbReference type="EMBL" id="UWP82305.1"/>
    </source>
</evidence>
<dbReference type="Gene3D" id="2.40.420.20">
    <property type="match status" value="1"/>
</dbReference>
<dbReference type="InterPro" id="IPR002477">
    <property type="entry name" value="Peptidoglycan-bd-like"/>
</dbReference>
<protein>
    <submittedName>
        <fullName evidence="4">Peptidoglycan-binding protein</fullName>
    </submittedName>
</protein>
<dbReference type="InterPro" id="IPR050465">
    <property type="entry name" value="UPF0194_transport"/>
</dbReference>
<proteinExistence type="predicted"/>
<feature type="domain" description="Peptidoglycan binding-like" evidence="3">
    <location>
        <begin position="113"/>
        <end position="160"/>
    </location>
</feature>
<keyword evidence="5" id="KW-1185">Reference proteome</keyword>
<name>A0ABY5VYP5_9ACTN</name>
<dbReference type="SUPFAM" id="SSF47090">
    <property type="entry name" value="PGBD-like"/>
    <property type="match status" value="1"/>
</dbReference>
<gene>
    <name evidence="4" type="ORF">Dfulv_45860</name>
</gene>
<keyword evidence="2" id="KW-0175">Coiled coil</keyword>
<dbReference type="Proteomes" id="UP001059617">
    <property type="component" value="Chromosome"/>
</dbReference>
<evidence type="ECO:0000256" key="2">
    <source>
        <dbReference type="ARBA" id="ARBA00023054"/>
    </source>
</evidence>
<accession>A0ABY5VYP5</accession>
<dbReference type="InterPro" id="IPR036365">
    <property type="entry name" value="PGBD-like_sf"/>
</dbReference>
<dbReference type="RefSeq" id="WP_259860077.1">
    <property type="nucleotide sequence ID" value="NZ_BAAAST010000033.1"/>
</dbReference>
<sequence length="343" mass="35077">MKRVLLVVVPLALVVAGVLLYPRDPAPVRNTSALSTTKITRGTLTATEDVDGTLNFGPATTVVGRLPGMITGLPGEGSTVQRGQQLYRVDGGPVVLWYGQAPLYRALHPGDEGPDVATVEANLAALGYKGFTADDTYTSATAEAVRDWQESLGLPRTGTVEVGRIVVTPSAVRIGQVKAHLGDSATTAVLDWTGSTRVVTVKLDVTKQELATVGDPAKVTLPNDTVVDGTITAIGAVATAQPATGNQTTVTVDVTVTLASQDKLGTYDEAPVDVTLVSESRADVLTVPVAALVALAEGGYGLQIVGDGGAVRTVAVKTGLFAAGRVEVSGPDVTEGLTVGVAG</sequence>
<evidence type="ECO:0000256" key="1">
    <source>
        <dbReference type="ARBA" id="ARBA00004196"/>
    </source>
</evidence>
<evidence type="ECO:0000313" key="5">
    <source>
        <dbReference type="Proteomes" id="UP001059617"/>
    </source>
</evidence>
<dbReference type="EMBL" id="CP073720">
    <property type="protein sequence ID" value="UWP82305.1"/>
    <property type="molecule type" value="Genomic_DNA"/>
</dbReference>
<reference evidence="4" key="1">
    <citation type="submission" date="2021-04" db="EMBL/GenBank/DDBJ databases">
        <authorList>
            <person name="Hartkoorn R.C."/>
            <person name="Beaudoing E."/>
            <person name="Hot D."/>
        </authorList>
    </citation>
    <scope>NUCLEOTIDE SEQUENCE</scope>
    <source>
        <strain evidence="4">NRRL B-16292</strain>
    </source>
</reference>
<organism evidence="4 5">
    <name type="scientific">Dactylosporangium fulvum</name>
    <dbReference type="NCBI Taxonomy" id="53359"/>
    <lineage>
        <taxon>Bacteria</taxon>
        <taxon>Bacillati</taxon>
        <taxon>Actinomycetota</taxon>
        <taxon>Actinomycetes</taxon>
        <taxon>Micromonosporales</taxon>
        <taxon>Micromonosporaceae</taxon>
        <taxon>Dactylosporangium</taxon>
    </lineage>
</organism>
<evidence type="ECO:0000259" key="3">
    <source>
        <dbReference type="Pfam" id="PF01471"/>
    </source>
</evidence>
<reference evidence="4" key="2">
    <citation type="submission" date="2022-09" db="EMBL/GenBank/DDBJ databases">
        <title>Biosynthetic gene clusters of Dactylosporangioum fulvum.</title>
        <authorList>
            <person name="Caradec T."/>
        </authorList>
    </citation>
    <scope>NUCLEOTIDE SEQUENCE</scope>
    <source>
        <strain evidence="4">NRRL B-16292</strain>
    </source>
</reference>
<dbReference type="PANTHER" id="PTHR32347:SF23">
    <property type="entry name" value="BLL5650 PROTEIN"/>
    <property type="match status" value="1"/>
</dbReference>
<dbReference type="PANTHER" id="PTHR32347">
    <property type="entry name" value="EFFLUX SYSTEM COMPONENT YKNX-RELATED"/>
    <property type="match status" value="1"/>
</dbReference>
<dbReference type="InterPro" id="IPR036366">
    <property type="entry name" value="PGBDSf"/>
</dbReference>
<dbReference type="Pfam" id="PF01471">
    <property type="entry name" value="PG_binding_1"/>
    <property type="match status" value="1"/>
</dbReference>
<dbReference type="Gene3D" id="1.10.101.10">
    <property type="entry name" value="PGBD-like superfamily/PGBD"/>
    <property type="match status" value="1"/>
</dbReference>
<comment type="subcellular location">
    <subcellularLocation>
        <location evidence="1">Cell envelope</location>
    </subcellularLocation>
</comment>